<dbReference type="RefSeq" id="NP_064850.1">
    <property type="nucleotide sequence ID" value="NC_002520.1"/>
</dbReference>
<dbReference type="GeneID" id="1494658"/>
<dbReference type="KEGG" id="vg:1494658"/>
<proteinExistence type="predicted"/>
<sequence length="185" mass="21994">MIIKLILIFKNLLLYISDNDIDNKDIKEKIKCIKNIFELLKKQINNNDINIDIDVENITVDDILSNIDKTDYVINCISKIMYSIDKNYNNYKNFNGSNNYKNKDYPDICFKYNNKYFNIDFNILDTCAYIIFYYVHIPIKLNDIKCISYKILLDNLDNKDKIDVLYCGNINSILKNSIDYYQTCF</sequence>
<reference evidence="1 2" key="1">
    <citation type="journal article" date="2000" name="Virology">
        <title>Complete genomic sequence of the Amsacta moorei entomopoxvirus: analysis and comparison with other poxviruses.</title>
        <authorList>
            <person name="Bawden A.L."/>
            <person name="Glassberg K.J."/>
            <person name="Diggans J."/>
            <person name="Shaw R."/>
            <person name="Farmerie W."/>
            <person name="Moyer R.W."/>
        </authorList>
    </citation>
    <scope>NUCLEOTIDE SEQUENCE [LARGE SCALE GENOMIC DNA]</scope>
</reference>
<organismHost>
    <name type="scientific">Amsacta</name>
    <dbReference type="NCBI Taxonomy" id="340055"/>
</organismHost>
<gene>
    <name evidence="1" type="primary">AMV068</name>
</gene>
<accession>Q9EMY1</accession>
<dbReference type="Proteomes" id="UP000000872">
    <property type="component" value="Segment"/>
</dbReference>
<evidence type="ECO:0000313" key="1">
    <source>
        <dbReference type="EMBL" id="AAG02774.1"/>
    </source>
</evidence>
<keyword evidence="2" id="KW-1185">Reference proteome</keyword>
<dbReference type="EMBL" id="AF250284">
    <property type="protein sequence ID" value="AAG02774.1"/>
    <property type="molecule type" value="Genomic_DNA"/>
</dbReference>
<protein>
    <submittedName>
        <fullName evidence="1">AMV068</fullName>
    </submittedName>
</protein>
<evidence type="ECO:0000313" key="2">
    <source>
        <dbReference type="Proteomes" id="UP000000872"/>
    </source>
</evidence>
<organism evidence="1 2">
    <name type="scientific">Amsacta moorei entomopoxvirus</name>
    <name type="common">AmEPV</name>
    <dbReference type="NCBI Taxonomy" id="28321"/>
    <lineage>
        <taxon>Viruses</taxon>
        <taxon>Varidnaviria</taxon>
        <taxon>Bamfordvirae</taxon>
        <taxon>Nucleocytoviricota</taxon>
        <taxon>Pokkesviricetes</taxon>
        <taxon>Chitovirales</taxon>
        <taxon>Poxviridae</taxon>
        <taxon>Entomopoxvirinae</taxon>
        <taxon>Betaentomopoxvirus</taxon>
    </lineage>
</organism>
<name>Q9EMY1_AMEPV</name>